<keyword evidence="3 10" id="KW-0812">Transmembrane</keyword>
<dbReference type="GO" id="GO:0042277">
    <property type="term" value="F:peptide binding"/>
    <property type="evidence" value="ECO:0007669"/>
    <property type="project" value="TreeGrafter"/>
</dbReference>
<evidence type="ECO:0000256" key="7">
    <source>
        <dbReference type="ARBA" id="ARBA00023170"/>
    </source>
</evidence>
<comment type="subcellular location">
    <subcellularLocation>
        <location evidence="1 10">Cell membrane</location>
        <topology evidence="1 10">Multi-pass membrane protein</topology>
    </subcellularLocation>
</comment>
<feature type="transmembrane region" description="Helical" evidence="10">
    <location>
        <begin position="73"/>
        <end position="95"/>
    </location>
</feature>
<sequence>MAYNIFCLLALYGVPLLIIITCYSRILWEISRRSRESDGDLSQEPRYRQRLCLRRSDIAHIERASARTLRMTIIIVLTFFGCWTPYVIIVLWYVFDPVSADKVDSRIQSSLFMFAVSNSCVNPLVYGSYVLNFKQVFKNIFCRKQASNIGSASHTQITTPPKRVPIREPIQKAISVHLSLNGIDTYSSLVKKEDILIMTHLQQHNSCGKLPDEIKSKNKE</sequence>
<evidence type="ECO:0000259" key="11">
    <source>
        <dbReference type="PROSITE" id="PS50262"/>
    </source>
</evidence>
<dbReference type="SUPFAM" id="SSF81321">
    <property type="entry name" value="Family A G protein-coupled receptor-like"/>
    <property type="match status" value="1"/>
</dbReference>
<feature type="domain" description="G-protein coupled receptors family 1 profile" evidence="11">
    <location>
        <begin position="1"/>
        <end position="126"/>
    </location>
</feature>
<dbReference type="PRINTS" id="PR00237">
    <property type="entry name" value="GPCRRHODOPSN"/>
</dbReference>
<dbReference type="GO" id="GO:0005000">
    <property type="term" value="F:vasopressin receptor activity"/>
    <property type="evidence" value="ECO:0007669"/>
    <property type="project" value="InterPro"/>
</dbReference>
<dbReference type="PANTHER" id="PTHR24241">
    <property type="entry name" value="NEUROPEPTIDE RECEPTOR-RELATED G-PROTEIN COUPLED RECEPTOR"/>
    <property type="match status" value="1"/>
</dbReference>
<dbReference type="PROSITE" id="PS50262">
    <property type="entry name" value="G_PROTEIN_RECEP_F1_2"/>
    <property type="match status" value="1"/>
</dbReference>
<dbReference type="AlphaFoldDB" id="A0A087TDN4"/>
<evidence type="ECO:0000256" key="5">
    <source>
        <dbReference type="ARBA" id="ARBA00023040"/>
    </source>
</evidence>
<keyword evidence="4 10" id="KW-1133">Transmembrane helix</keyword>
<evidence type="ECO:0000256" key="4">
    <source>
        <dbReference type="ARBA" id="ARBA00022989"/>
    </source>
</evidence>
<evidence type="ECO:0000256" key="1">
    <source>
        <dbReference type="ARBA" id="ARBA00004651"/>
    </source>
</evidence>
<dbReference type="PRINTS" id="PR00896">
    <property type="entry name" value="VASOPRESSINR"/>
</dbReference>
<keyword evidence="5 10" id="KW-0297">G-protein coupled receptor</keyword>
<evidence type="ECO:0000256" key="9">
    <source>
        <dbReference type="ARBA" id="ARBA00023224"/>
    </source>
</evidence>
<comment type="similarity">
    <text evidence="10">Belongs to the G-protein coupled receptor 1 family. Vasopressin/oxytocin receptor subfamily.</text>
</comment>
<dbReference type="EMBL" id="KK114747">
    <property type="protein sequence ID" value="KFM63223.1"/>
    <property type="molecule type" value="Genomic_DNA"/>
</dbReference>
<dbReference type="OrthoDB" id="6422738at2759"/>
<dbReference type="PANTHER" id="PTHR24241:SF190">
    <property type="entry name" value="CARDIOACCELERATORY PEPTIDE RECEPTOR-LIKE PROTEIN"/>
    <property type="match status" value="1"/>
</dbReference>
<evidence type="ECO:0000256" key="3">
    <source>
        <dbReference type="ARBA" id="ARBA00022692"/>
    </source>
</evidence>
<dbReference type="Gene3D" id="1.20.1070.10">
    <property type="entry name" value="Rhodopsin 7-helix transmembrane proteins"/>
    <property type="match status" value="1"/>
</dbReference>
<accession>A0A087TDN4</accession>
<comment type="caution">
    <text evidence="10">Lacks conserved residue(s) required for the propagation of feature annotation.</text>
</comment>
<dbReference type="InterPro" id="IPR001817">
    <property type="entry name" value="Vasoprsn_rcpt"/>
</dbReference>
<keyword evidence="8 10" id="KW-0325">Glycoprotein</keyword>
<evidence type="ECO:0000256" key="6">
    <source>
        <dbReference type="ARBA" id="ARBA00023136"/>
    </source>
</evidence>
<keyword evidence="13" id="KW-1185">Reference proteome</keyword>
<dbReference type="GO" id="GO:0005886">
    <property type="term" value="C:plasma membrane"/>
    <property type="evidence" value="ECO:0007669"/>
    <property type="project" value="UniProtKB-SubCell"/>
</dbReference>
<evidence type="ECO:0000313" key="12">
    <source>
        <dbReference type="EMBL" id="KFM63223.1"/>
    </source>
</evidence>
<keyword evidence="9 10" id="KW-0807">Transducer</keyword>
<dbReference type="Proteomes" id="UP000054359">
    <property type="component" value="Unassembled WGS sequence"/>
</dbReference>
<dbReference type="OMA" id="MSHTQIS"/>
<dbReference type="InterPro" id="IPR000276">
    <property type="entry name" value="GPCR_Rhodpsn"/>
</dbReference>
<keyword evidence="6 10" id="KW-0472">Membrane</keyword>
<proteinExistence type="inferred from homology"/>
<evidence type="ECO:0000256" key="10">
    <source>
        <dbReference type="RuleBase" id="RU046427"/>
    </source>
</evidence>
<reference evidence="12 13" key="1">
    <citation type="submission" date="2013-11" db="EMBL/GenBank/DDBJ databases">
        <title>Genome sequencing of Stegodyphus mimosarum.</title>
        <authorList>
            <person name="Bechsgaard J."/>
        </authorList>
    </citation>
    <scope>NUCLEOTIDE SEQUENCE [LARGE SCALE GENOMIC DNA]</scope>
</reference>
<keyword evidence="7 10" id="KW-0675">Receptor</keyword>
<organism evidence="12 13">
    <name type="scientific">Stegodyphus mimosarum</name>
    <name type="common">African social velvet spider</name>
    <dbReference type="NCBI Taxonomy" id="407821"/>
    <lineage>
        <taxon>Eukaryota</taxon>
        <taxon>Metazoa</taxon>
        <taxon>Ecdysozoa</taxon>
        <taxon>Arthropoda</taxon>
        <taxon>Chelicerata</taxon>
        <taxon>Arachnida</taxon>
        <taxon>Araneae</taxon>
        <taxon>Araneomorphae</taxon>
        <taxon>Entelegynae</taxon>
        <taxon>Eresoidea</taxon>
        <taxon>Eresidae</taxon>
        <taxon>Stegodyphus</taxon>
    </lineage>
</organism>
<name>A0A087TDN4_STEMI</name>
<protein>
    <submittedName>
        <fullName evidence="12">Gonadotropin-releasing hormone II receptor</fullName>
    </submittedName>
</protein>
<dbReference type="InterPro" id="IPR017452">
    <property type="entry name" value="GPCR_Rhodpsn_7TM"/>
</dbReference>
<dbReference type="STRING" id="407821.A0A087TDN4"/>
<gene>
    <name evidence="12" type="ORF">X975_07929</name>
</gene>
<feature type="non-terminal residue" evidence="12">
    <location>
        <position position="220"/>
    </location>
</feature>
<evidence type="ECO:0000313" key="13">
    <source>
        <dbReference type="Proteomes" id="UP000054359"/>
    </source>
</evidence>
<evidence type="ECO:0000256" key="8">
    <source>
        <dbReference type="ARBA" id="ARBA00023180"/>
    </source>
</evidence>
<keyword evidence="2" id="KW-1003">Cell membrane</keyword>
<dbReference type="GO" id="GO:0032870">
    <property type="term" value="P:cellular response to hormone stimulus"/>
    <property type="evidence" value="ECO:0007669"/>
    <property type="project" value="TreeGrafter"/>
</dbReference>
<feature type="transmembrane region" description="Helical" evidence="10">
    <location>
        <begin position="6"/>
        <end position="28"/>
    </location>
</feature>
<evidence type="ECO:0000256" key="2">
    <source>
        <dbReference type="ARBA" id="ARBA00022475"/>
    </source>
</evidence>
<dbReference type="Pfam" id="PF00001">
    <property type="entry name" value="7tm_1"/>
    <property type="match status" value="1"/>
</dbReference>
<feature type="transmembrane region" description="Helical" evidence="10">
    <location>
        <begin position="107"/>
        <end position="131"/>
    </location>
</feature>